<proteinExistence type="predicted"/>
<keyword evidence="4" id="KW-1185">Reference proteome</keyword>
<reference evidence="3 4" key="1">
    <citation type="submission" date="2024-06" db="EMBL/GenBank/DDBJ databases">
        <title>The Natural Products Discovery Center: Release of the First 8490 Sequenced Strains for Exploring Actinobacteria Biosynthetic Diversity.</title>
        <authorList>
            <person name="Kalkreuter E."/>
            <person name="Kautsar S.A."/>
            <person name="Yang D."/>
            <person name="Bader C.D."/>
            <person name="Teijaro C.N."/>
            <person name="Fluegel L."/>
            <person name="Davis C.M."/>
            <person name="Simpson J.R."/>
            <person name="Lauterbach L."/>
            <person name="Steele A.D."/>
            <person name="Gui C."/>
            <person name="Meng S."/>
            <person name="Li G."/>
            <person name="Viehrig K."/>
            <person name="Ye F."/>
            <person name="Su P."/>
            <person name="Kiefer A.F."/>
            <person name="Nichols A."/>
            <person name="Cepeda A.J."/>
            <person name="Yan W."/>
            <person name="Fan B."/>
            <person name="Jiang Y."/>
            <person name="Adhikari A."/>
            <person name="Zheng C.-J."/>
            <person name="Schuster L."/>
            <person name="Cowan T.M."/>
            <person name="Smanski M.J."/>
            <person name="Chevrette M.G."/>
            <person name="De Carvalho L.P.S."/>
            <person name="Shen B."/>
        </authorList>
    </citation>
    <scope>NUCLEOTIDE SEQUENCE [LARGE SCALE GENOMIC DNA]</scope>
    <source>
        <strain evidence="3 4">NPDC038104</strain>
    </source>
</reference>
<dbReference type="InterPro" id="IPR005031">
    <property type="entry name" value="COQ10_START"/>
</dbReference>
<dbReference type="RefSeq" id="WP_108952160.1">
    <property type="nucleotide sequence ID" value="NZ_BEVZ01000002.1"/>
</dbReference>
<protein>
    <submittedName>
        <fullName evidence="3">SRPBCC family protein</fullName>
    </submittedName>
</protein>
<evidence type="ECO:0000313" key="3">
    <source>
        <dbReference type="EMBL" id="MEU3556623.1"/>
    </source>
</evidence>
<sequence length="391" mass="42830">MANGRQERGGGRDEGLPIDELKDAFSELLGALGSSLVSKAGDRLSGVTERLLDSADGLGDKAEKAGGLGRIAGRVVKGENPAKVMLSEKVKGMKDNVKDKLTGGGGGGGGGGKGGGGSGKATNIVEVLDVAVPLRTAYDQWTQFEEFSGFTKGVRGVSQKDEITSDWNLKVGPSSRSWKATVQEQIPDDRIVWSSEGAKGTTRGAVTFHELAPRLTRIVLVVEYFPSGFFEKTGNLWRAQGRRLRLDLKHFARHVTLHGDEELEGWRGEIREGEVVRSHEEAMEDEENAREEGREDEADDSLDDEPYGDEGEEPYDDEEEDEDAEDDDEYADEEDVDDDERAAYDDEDEDDTDDDERSGDSESDEDGEESEPEEGRPRRRRGRGRGRRGAS</sequence>
<feature type="region of interest" description="Disordered" evidence="1">
    <location>
        <begin position="274"/>
        <end position="391"/>
    </location>
</feature>
<gene>
    <name evidence="3" type="ORF">AB0E65_20770</name>
</gene>
<comment type="caution">
    <text evidence="3">The sequence shown here is derived from an EMBL/GenBank/DDBJ whole genome shotgun (WGS) entry which is preliminary data.</text>
</comment>
<feature type="region of interest" description="Disordered" evidence="1">
    <location>
        <begin position="95"/>
        <end position="118"/>
    </location>
</feature>
<evidence type="ECO:0000259" key="2">
    <source>
        <dbReference type="Pfam" id="PF03364"/>
    </source>
</evidence>
<evidence type="ECO:0000256" key="1">
    <source>
        <dbReference type="SAM" id="MobiDB-lite"/>
    </source>
</evidence>
<feature type="compositionally biased region" description="Acidic residues" evidence="1">
    <location>
        <begin position="282"/>
        <end position="372"/>
    </location>
</feature>
<evidence type="ECO:0000313" key="4">
    <source>
        <dbReference type="Proteomes" id="UP001550850"/>
    </source>
</evidence>
<dbReference type="InterPro" id="IPR023393">
    <property type="entry name" value="START-like_dom_sf"/>
</dbReference>
<dbReference type="Proteomes" id="UP001550850">
    <property type="component" value="Unassembled WGS sequence"/>
</dbReference>
<feature type="domain" description="Coenzyme Q-binding protein COQ10 START" evidence="2">
    <location>
        <begin position="130"/>
        <end position="251"/>
    </location>
</feature>
<feature type="compositionally biased region" description="Gly residues" evidence="1">
    <location>
        <begin position="102"/>
        <end position="118"/>
    </location>
</feature>
<dbReference type="CDD" id="cd07817">
    <property type="entry name" value="SRPBCC_8"/>
    <property type="match status" value="1"/>
</dbReference>
<dbReference type="SUPFAM" id="SSF55961">
    <property type="entry name" value="Bet v1-like"/>
    <property type="match status" value="1"/>
</dbReference>
<organism evidence="3 4">
    <name type="scientific">Streptomyces fragilis</name>
    <dbReference type="NCBI Taxonomy" id="67301"/>
    <lineage>
        <taxon>Bacteria</taxon>
        <taxon>Bacillati</taxon>
        <taxon>Actinomycetota</taxon>
        <taxon>Actinomycetes</taxon>
        <taxon>Kitasatosporales</taxon>
        <taxon>Streptomycetaceae</taxon>
        <taxon>Streptomyces</taxon>
    </lineage>
</organism>
<dbReference type="Gene3D" id="3.30.530.20">
    <property type="match status" value="1"/>
</dbReference>
<dbReference type="Pfam" id="PF03364">
    <property type="entry name" value="Polyketide_cyc"/>
    <property type="match status" value="1"/>
</dbReference>
<name>A0ABV2YLM6_9ACTN</name>
<accession>A0ABV2YLM6</accession>
<feature type="compositionally biased region" description="Basic residues" evidence="1">
    <location>
        <begin position="377"/>
        <end position="391"/>
    </location>
</feature>
<dbReference type="PANTHER" id="PTHR33824:SF7">
    <property type="entry name" value="POLYKETIDE CYCLASE_DEHYDRASE AND LIPID TRANSPORT SUPERFAMILY PROTEIN"/>
    <property type="match status" value="1"/>
</dbReference>
<dbReference type="EMBL" id="JBEZUR010000036">
    <property type="protein sequence ID" value="MEU3556623.1"/>
    <property type="molecule type" value="Genomic_DNA"/>
</dbReference>
<dbReference type="PANTHER" id="PTHR33824">
    <property type="entry name" value="POLYKETIDE CYCLASE/DEHYDRASE AND LIPID TRANSPORT SUPERFAMILY PROTEIN"/>
    <property type="match status" value="1"/>
</dbReference>
<dbReference type="InterPro" id="IPR047137">
    <property type="entry name" value="ORF3"/>
</dbReference>